<feature type="transmembrane region" description="Helical" evidence="1">
    <location>
        <begin position="27"/>
        <end position="49"/>
    </location>
</feature>
<accession>A0A1B1V3G9</accession>
<protein>
    <submittedName>
        <fullName evidence="2">LolToxG</fullName>
    </submittedName>
</protein>
<proteinExistence type="evidence at transcript level"/>
<dbReference type="AlphaFoldDB" id="A0A1B1V3G9"/>
<feature type="non-terminal residue" evidence="2">
    <location>
        <position position="98"/>
    </location>
</feature>
<organism evidence="2">
    <name type="scientific">Bichromomyia olmeca</name>
    <dbReference type="NCBI Taxonomy" id="715919"/>
    <lineage>
        <taxon>Eukaryota</taxon>
        <taxon>Metazoa</taxon>
        <taxon>Ecdysozoa</taxon>
        <taxon>Arthropoda</taxon>
        <taxon>Hexapoda</taxon>
        <taxon>Insecta</taxon>
        <taxon>Pterygota</taxon>
        <taxon>Neoptera</taxon>
        <taxon>Endopterygota</taxon>
        <taxon>Diptera</taxon>
        <taxon>Nematocera</taxon>
        <taxon>Psychodoidea</taxon>
        <taxon>Psychodidae</taxon>
        <taxon>Bichromomyia</taxon>
    </lineage>
</organism>
<evidence type="ECO:0000256" key="1">
    <source>
        <dbReference type="SAM" id="Phobius"/>
    </source>
</evidence>
<dbReference type="EMBL" id="KX011377">
    <property type="protein sequence ID" value="ANW11456.1"/>
    <property type="molecule type" value="mRNA"/>
</dbReference>
<keyword evidence="1" id="KW-0472">Membrane</keyword>
<keyword evidence="1" id="KW-1133">Transmembrane helix</keyword>
<keyword evidence="1" id="KW-0812">Transmembrane</keyword>
<sequence length="98" mass="11226">PCAKAVSEAIHVPKFFTSYVKYKIKKYFTILCLLVIAAIAAISASPSIFPEDHDCHVQREKIVKCSFRVANLTIRKEEKLCSSLLCQHRTLPLGWYWI</sequence>
<evidence type="ECO:0000313" key="2">
    <source>
        <dbReference type="EMBL" id="ANW11456.1"/>
    </source>
</evidence>
<name>A0A1B1V3G9_9DIPT</name>
<reference evidence="2" key="1">
    <citation type="journal article" date="2016" name="PLoS Negl. Trop. Dis.">
        <title>Molecular Diversity between Salivary Proteins from New World and Old World Sand Flies with Emphasis on Bichromomyia olmeca, the Sand Fly Vector of Leishmania mexicana in Mesoamerica.</title>
        <authorList>
            <person name="Abdeladhim M."/>
            <person name="V Coutinho-Abreu I."/>
            <person name="Townsend S."/>
            <person name="Pasos-Pinto S."/>
            <person name="Sanchez L."/>
            <person name="Rasouli M."/>
            <person name="B Guimaraes-Costa A."/>
            <person name="Aslan H."/>
            <person name="Francischetti I.M."/>
            <person name="Oliveira F."/>
            <person name="Becker I."/>
            <person name="Kamhawi S."/>
            <person name="Ribeiro J.M."/>
            <person name="Jochim R.C."/>
            <person name="Valenzuela J.G."/>
        </authorList>
    </citation>
    <scope>NUCLEOTIDE SEQUENCE</scope>
    <source>
        <tissue evidence="2">Salivary gland</tissue>
    </source>
</reference>
<feature type="non-terminal residue" evidence="2">
    <location>
        <position position="1"/>
    </location>
</feature>